<dbReference type="EMBL" id="FNVT01000045">
    <property type="protein sequence ID" value="SEH03831.1"/>
    <property type="molecule type" value="Genomic_DNA"/>
</dbReference>
<protein>
    <submittedName>
        <fullName evidence="2">Helix-turn-helix domain-containing protein</fullName>
    </submittedName>
</protein>
<feature type="domain" description="HTH cro/C1-type" evidence="1">
    <location>
        <begin position="19"/>
        <end position="91"/>
    </location>
</feature>
<organism evidence="2 3">
    <name type="scientific">Nonomuraea solani</name>
    <dbReference type="NCBI Taxonomy" id="1144553"/>
    <lineage>
        <taxon>Bacteria</taxon>
        <taxon>Bacillati</taxon>
        <taxon>Actinomycetota</taxon>
        <taxon>Actinomycetes</taxon>
        <taxon>Streptosporangiales</taxon>
        <taxon>Streptosporangiaceae</taxon>
        <taxon>Nonomuraea</taxon>
    </lineage>
</organism>
<dbReference type="InterPro" id="IPR041413">
    <property type="entry name" value="MLTR_LBD"/>
</dbReference>
<evidence type="ECO:0000259" key="1">
    <source>
        <dbReference type="SMART" id="SM00530"/>
    </source>
</evidence>
<sequence>MRPVNKLADMIDRAGLADFLRRRRELLRPSDVGLPDGVRRRTPGLRRDEVAHLAGMSSDYYARLEQCRGPHPSEPIVTALARALRCDLDARDHLFHLAGLAPPARRAGRHIRPGLISLADRLTDVPVCICTDLHEVLWQNALADIVLGGRDRQAGRPLTWRWFTDPASRARVPEEDRPRLSAAAVSDLRATYARRAGEDDVVELVHELLRRSAEFRDLWERHEVAIRRFDHKRFVHPEVGLLHLTCEVLLTPEEDLKVLAFFPTEGTDAREKLDLLRVIGTQDFQTTV</sequence>
<dbReference type="CDD" id="cd00093">
    <property type="entry name" value="HTH_XRE"/>
    <property type="match status" value="1"/>
</dbReference>
<dbReference type="Pfam" id="PF13560">
    <property type="entry name" value="HTH_31"/>
    <property type="match status" value="1"/>
</dbReference>
<dbReference type="Gene3D" id="1.10.260.40">
    <property type="entry name" value="lambda repressor-like DNA-binding domains"/>
    <property type="match status" value="1"/>
</dbReference>
<evidence type="ECO:0000313" key="2">
    <source>
        <dbReference type="EMBL" id="SEH03831.1"/>
    </source>
</evidence>
<dbReference type="SMART" id="SM00530">
    <property type="entry name" value="HTH_XRE"/>
    <property type="match status" value="1"/>
</dbReference>
<reference evidence="2 3" key="1">
    <citation type="submission" date="2016-10" db="EMBL/GenBank/DDBJ databases">
        <authorList>
            <person name="de Groot N.N."/>
        </authorList>
    </citation>
    <scope>NUCLEOTIDE SEQUENCE [LARGE SCALE GENOMIC DNA]</scope>
    <source>
        <strain evidence="2 3">CGMCC 4.7037</strain>
    </source>
</reference>
<evidence type="ECO:0000313" key="3">
    <source>
        <dbReference type="Proteomes" id="UP000236732"/>
    </source>
</evidence>
<keyword evidence="3" id="KW-1185">Reference proteome</keyword>
<dbReference type="PANTHER" id="PTHR35010:SF2">
    <property type="entry name" value="BLL4672 PROTEIN"/>
    <property type="match status" value="1"/>
</dbReference>
<dbReference type="PANTHER" id="PTHR35010">
    <property type="entry name" value="BLL4672 PROTEIN-RELATED"/>
    <property type="match status" value="1"/>
</dbReference>
<dbReference type="Gene3D" id="3.30.450.180">
    <property type="match status" value="1"/>
</dbReference>
<dbReference type="InterPro" id="IPR010982">
    <property type="entry name" value="Lambda_DNA-bd_dom_sf"/>
</dbReference>
<dbReference type="GO" id="GO:0003677">
    <property type="term" value="F:DNA binding"/>
    <property type="evidence" value="ECO:0007669"/>
    <property type="project" value="InterPro"/>
</dbReference>
<accession>A0A1H6F372</accession>
<dbReference type="AlphaFoldDB" id="A0A1H6F372"/>
<dbReference type="InterPro" id="IPR001387">
    <property type="entry name" value="Cro/C1-type_HTH"/>
</dbReference>
<dbReference type="Proteomes" id="UP000236732">
    <property type="component" value="Unassembled WGS sequence"/>
</dbReference>
<name>A0A1H6F372_9ACTN</name>
<proteinExistence type="predicted"/>
<dbReference type="SUPFAM" id="SSF47413">
    <property type="entry name" value="lambda repressor-like DNA-binding domains"/>
    <property type="match status" value="1"/>
</dbReference>
<dbReference type="Pfam" id="PF17765">
    <property type="entry name" value="MLTR_LBD"/>
    <property type="match status" value="1"/>
</dbReference>
<gene>
    <name evidence="2" type="ORF">SAMN05444920_14511</name>
</gene>